<organism evidence="2 3">
    <name type="scientific">Venturia nashicola</name>
    <dbReference type="NCBI Taxonomy" id="86259"/>
    <lineage>
        <taxon>Eukaryota</taxon>
        <taxon>Fungi</taxon>
        <taxon>Dikarya</taxon>
        <taxon>Ascomycota</taxon>
        <taxon>Pezizomycotina</taxon>
        <taxon>Dothideomycetes</taxon>
        <taxon>Pleosporomycetidae</taxon>
        <taxon>Venturiales</taxon>
        <taxon>Venturiaceae</taxon>
        <taxon>Venturia</taxon>
    </lineage>
</organism>
<keyword evidence="3" id="KW-1185">Reference proteome</keyword>
<comment type="caution">
    <text evidence="2">The sequence shown here is derived from an EMBL/GenBank/DDBJ whole genome shotgun (WGS) entry which is preliminary data.</text>
</comment>
<feature type="compositionally biased region" description="Low complexity" evidence="1">
    <location>
        <begin position="123"/>
        <end position="133"/>
    </location>
</feature>
<evidence type="ECO:0000313" key="3">
    <source>
        <dbReference type="Proteomes" id="UP000298493"/>
    </source>
</evidence>
<dbReference type="AlphaFoldDB" id="A0A4Z1NQU5"/>
<dbReference type="Proteomes" id="UP000298493">
    <property type="component" value="Unassembled WGS sequence"/>
</dbReference>
<dbReference type="EMBL" id="SNSC02000017">
    <property type="protein sequence ID" value="TID17051.1"/>
    <property type="molecule type" value="Genomic_DNA"/>
</dbReference>
<gene>
    <name evidence="2" type="ORF">E6O75_ATG09817</name>
</gene>
<feature type="compositionally biased region" description="Polar residues" evidence="1">
    <location>
        <begin position="134"/>
        <end position="164"/>
    </location>
</feature>
<feature type="region of interest" description="Disordered" evidence="1">
    <location>
        <begin position="216"/>
        <end position="239"/>
    </location>
</feature>
<proteinExistence type="predicted"/>
<feature type="region of interest" description="Disordered" evidence="1">
    <location>
        <begin position="332"/>
        <end position="356"/>
    </location>
</feature>
<reference evidence="2 3" key="1">
    <citation type="submission" date="2019-04" db="EMBL/GenBank/DDBJ databases">
        <title>High contiguity whole genome sequence and gene annotation resource for two Venturia nashicola isolates.</title>
        <authorList>
            <person name="Prokchorchik M."/>
            <person name="Won K."/>
            <person name="Lee Y."/>
            <person name="Choi E.D."/>
            <person name="Segonzac C."/>
            <person name="Sohn K.H."/>
        </authorList>
    </citation>
    <scope>NUCLEOTIDE SEQUENCE [LARGE SCALE GENOMIC DNA]</scope>
    <source>
        <strain evidence="2 3">PRI2</strain>
    </source>
</reference>
<protein>
    <submittedName>
        <fullName evidence="2">Mucin-like protein</fullName>
    </submittedName>
</protein>
<sequence>MVKMLLQPPAVLLAEPEFYQLPPSIQRKYFSTLERLQIAQNSLYLCDAPTSLQFRPVINSFPVRKCRGPFHPRRPRAKNLDSLGPGIVSHAETRWFLSLPEKVRRQHFSREEQHQFGENIAASHSSRSRSTSRNTGNHPEKSSNFLAPRTSCSQRTSKSTRVSYNLPRTSVDAMNCFDGRPPVARQDSIKGTVPVNFSKKRPSNVATHVRLPSFTAQSAPQTPASPGFPHHRPGHSRTTTLTVRPSIDSVSRTIDPTAKYYQDPEARQKLRQYLSSPQKFDEAVEFGFPSNPNAPDADFLFRTHRSTSSNDAQAFLKDEVISFIDRYGDNVSEDSSEAYPDSPATPADGDELGRRKPYGSSIFASLDSTDVPSLNFKMDSEILAQRFSQEPLANREMTLRMTLTRPELRADDEYLYGWSKKEEDPLALEQLPMSDDTTGENGVFAVKTSNRRSGMIKRIFCKAKNER</sequence>
<feature type="region of interest" description="Disordered" evidence="1">
    <location>
        <begin position="108"/>
        <end position="164"/>
    </location>
</feature>
<evidence type="ECO:0000313" key="2">
    <source>
        <dbReference type="EMBL" id="TID17051.1"/>
    </source>
</evidence>
<evidence type="ECO:0000256" key="1">
    <source>
        <dbReference type="SAM" id="MobiDB-lite"/>
    </source>
</evidence>
<accession>A0A4Z1NQU5</accession>
<name>A0A4Z1NQU5_9PEZI</name>